<dbReference type="Pfam" id="PF13569">
    <property type="entry name" value="DUF4132"/>
    <property type="match status" value="1"/>
</dbReference>
<dbReference type="InterPro" id="IPR011989">
    <property type="entry name" value="ARM-like"/>
</dbReference>
<dbReference type="GO" id="GO:0030089">
    <property type="term" value="C:phycobilisome"/>
    <property type="evidence" value="ECO:0007669"/>
    <property type="project" value="UniProtKB-KW"/>
</dbReference>
<feature type="domain" description="DUF5724" evidence="4">
    <location>
        <begin position="61"/>
        <end position="1251"/>
    </location>
</feature>
<dbReference type="Pfam" id="PF24879">
    <property type="entry name" value="DUF7737"/>
    <property type="match status" value="1"/>
</dbReference>
<dbReference type="Gene3D" id="1.25.10.10">
    <property type="entry name" value="Leucine-rich Repeat Variant"/>
    <property type="match status" value="1"/>
</dbReference>
<dbReference type="Proteomes" id="UP000757435">
    <property type="component" value="Unassembled WGS sequence"/>
</dbReference>
<sequence>MLNREVAQAQLLLVHTADWRSQRLQRMGSLPQPLQAISYGILGYGDNAKRLDTSESYQVQERSFRELDALTPSDRLQILSVIFPKFAPIVEAAWQLIAQLPYQTGYSRRSFRSPAHPELSADRRRSWLQQLIGVVEGYDQDLEWFAAWTPYLSYYAADVLGILFAAAINQNDALGQAIFDSLIASANGNHEIGAMGRHVTRALLVANREDGWDFIERLLLAAQRQEGLRQTILETIDEAHPIAFRRMVRLIVEQNLTRFSATIRALDVWFGFGLEALNEKLAKQMLSQILELLEPDAQAAALHSDDPKTVYLALWAVGFEDAIAAIARAVPLLDHPQSTHRFVAVHFLAQLDSTPARSLLLPAVGDRDLGVATCAVQALSYSGDPTIQNDSDAFERLEQVLPHFPAKPKALSLVWGWIKLEPSQNLVASALVQNLGQRSPKQLIPYLPYLDASGRSRVARLLAEIKPWDSEIRAVMFDLVGDASSWVREQVMQLLQQHGTIAVEEGIQLEQLLTRKASDLRRGILGLLLKQPDEAAIASAQRLVEAKQAPQRQAGLELLRELVQQDRLLDRARSLATAYQAKRPKLTVTETQLLNGILQTETEATLTDALGLVKLDDLTPIAPPQVLAATQVVTLPAVSCLLALDELIHDHCQTPVKIDWNGESEELLGNLSWKFPRVDFRLSSDENLARLPLSDVWENWWENRTDAFRDADGLELLRAIVPRFDYRADSFGSKVVSRESAQPNRIDRVVTDLQALTGQTMQSLRYPQQIDSVIRWLLYLHPPDHIVAFLLDAIGEILNTIPLAELHSDPQWHDSGYWGVRSQVSNFVGNWITFARSYQALADADQHIRWWHLVQWIDRTLPIYRGHRDTTTLWDVFNAYQAGGANESDVMFYLLGAEALPVESNQTESDQTSGTAEAKANLRTSFQDLSHLTRRNVAEGYANYPFLLELGDRARQRILAIELQRGDLPTAASNAARALKSIAGMSTVIQLLQGFDHNKLVRHYSYNSLSKASVFSHLMRISFPAADDTPAEFALRVQSANIKPENLIQFAFYAPQWVSYIEQALGWDGFAEAVWWFHAHTKDTGWTVEADVRETWVAQISERTPLPAASLVDGAVDVAWFHCLYKTLQADRWQQLYEAAQYASSGAGHQRAKLFADAMLGNLEAESLRDRITQKRHQDSVRALGLLPLAKGKPRDRDILDRYRLLQDFLRTSKKFGSQRQASEKLAVTIGMENLARTAGFVDPQRLQWAMEAEAIADLVGQAQVVTIDAVSVSLAITTEGNPEITVTKAGKPLKAVPAKLKKQPEIQLLTARKQEITQQTSRIRLSLEQAMCRGDRFTAPELLQLAKHPVLFPMLSQLVLMGDQESGYLVEQGTALQNHSNVVTPIQSSELRIAHPHDLLLTQEWHLWQQDCFNGDRIQPFKQIFRELYLPTAAEQTDSACRRYEGHQVNPKQALALWGQRGWIAAPEEGVRRTFHTEGLIAAVEFLNGFYTPLEVEGLTIASVRFHRREDWKALPLHEIPPRLFSEVMRDLDLVVSVAHQGGVDPEATASTVEMRSALVRETCRLLKLHNVQLQKAHALIEGQLGSYSVHLGSAIVHRQPGGALCIVPVHSQHRGRLFLPFVDNDPKTAEVVSKVLLLARDKEIQDPTILEQLL</sequence>
<dbReference type="EMBL" id="JAHHHD010000073">
    <property type="protein sequence ID" value="MBW4662399.1"/>
    <property type="molecule type" value="Genomic_DNA"/>
</dbReference>
<dbReference type="InterPro" id="IPR056639">
    <property type="entry name" value="DUF7737"/>
</dbReference>
<reference evidence="6" key="1">
    <citation type="submission" date="2021-05" db="EMBL/GenBank/DDBJ databases">
        <authorList>
            <person name="Pietrasiak N."/>
            <person name="Ward R."/>
            <person name="Stajich J.E."/>
            <person name="Kurbessoian T."/>
        </authorList>
    </citation>
    <scope>NUCLEOTIDE SEQUENCE</scope>
    <source>
        <strain evidence="6">UHER 2000/2452</strain>
    </source>
</reference>
<gene>
    <name evidence="6" type="ORF">KME15_27435</name>
</gene>
<dbReference type="InterPro" id="IPR016024">
    <property type="entry name" value="ARM-type_fold"/>
</dbReference>
<evidence type="ECO:0000256" key="1">
    <source>
        <dbReference type="ARBA" id="ARBA00022549"/>
    </source>
</evidence>
<accession>A0A951QGX8</accession>
<name>A0A951QGX8_9CYAN</name>
<feature type="domain" description="DUF7737" evidence="5">
    <location>
        <begin position="1554"/>
        <end position="1655"/>
    </location>
</feature>
<protein>
    <submittedName>
        <fullName evidence="6">DUF4132 domain-containing protein</fullName>
    </submittedName>
</protein>
<keyword evidence="2" id="KW-0605">Phycobilisome</keyword>
<comment type="caution">
    <text evidence="6">The sequence shown here is derived from an EMBL/GenBank/DDBJ whole genome shotgun (WGS) entry which is preliminary data.</text>
</comment>
<evidence type="ECO:0000313" key="6">
    <source>
        <dbReference type="EMBL" id="MBW4662399.1"/>
    </source>
</evidence>
<organism evidence="6 7">
    <name type="scientific">Drouetiella hepatica Uher 2000/2452</name>
    <dbReference type="NCBI Taxonomy" id="904376"/>
    <lineage>
        <taxon>Bacteria</taxon>
        <taxon>Bacillati</taxon>
        <taxon>Cyanobacteriota</taxon>
        <taxon>Cyanophyceae</taxon>
        <taxon>Oculatellales</taxon>
        <taxon>Oculatellaceae</taxon>
        <taxon>Drouetiella</taxon>
    </lineage>
</organism>
<evidence type="ECO:0000259" key="5">
    <source>
        <dbReference type="Pfam" id="PF24879"/>
    </source>
</evidence>
<dbReference type="SUPFAM" id="SSF48371">
    <property type="entry name" value="ARM repeat"/>
    <property type="match status" value="1"/>
</dbReference>
<proteinExistence type="predicted"/>
<dbReference type="InterPro" id="IPR025406">
    <property type="entry name" value="DUF4132"/>
</dbReference>
<evidence type="ECO:0000259" key="3">
    <source>
        <dbReference type="Pfam" id="PF13569"/>
    </source>
</evidence>
<dbReference type="InterPro" id="IPR043782">
    <property type="entry name" value="DUF5724"/>
</dbReference>
<feature type="domain" description="DUF4132" evidence="3">
    <location>
        <begin position="1291"/>
        <end position="1464"/>
    </location>
</feature>
<keyword evidence="1" id="KW-0042">Antenna complex</keyword>
<dbReference type="Pfam" id="PF18991">
    <property type="entry name" value="DUF5724"/>
    <property type="match status" value="1"/>
</dbReference>
<reference evidence="6" key="2">
    <citation type="journal article" date="2022" name="Microbiol. Resour. Announc.">
        <title>Metagenome Sequencing to Explore Phylogenomics of Terrestrial Cyanobacteria.</title>
        <authorList>
            <person name="Ward R.D."/>
            <person name="Stajich J.E."/>
            <person name="Johansen J.R."/>
            <person name="Huntemann M."/>
            <person name="Clum A."/>
            <person name="Foster B."/>
            <person name="Foster B."/>
            <person name="Roux S."/>
            <person name="Palaniappan K."/>
            <person name="Varghese N."/>
            <person name="Mukherjee S."/>
            <person name="Reddy T.B.K."/>
            <person name="Daum C."/>
            <person name="Copeland A."/>
            <person name="Chen I.A."/>
            <person name="Ivanova N.N."/>
            <person name="Kyrpides N.C."/>
            <person name="Shapiro N."/>
            <person name="Eloe-Fadrosh E.A."/>
            <person name="Pietrasiak N."/>
        </authorList>
    </citation>
    <scope>NUCLEOTIDE SEQUENCE</scope>
    <source>
        <strain evidence="6">UHER 2000/2452</strain>
    </source>
</reference>
<evidence type="ECO:0000259" key="4">
    <source>
        <dbReference type="Pfam" id="PF18991"/>
    </source>
</evidence>
<evidence type="ECO:0000256" key="2">
    <source>
        <dbReference type="ARBA" id="ARBA00022738"/>
    </source>
</evidence>
<evidence type="ECO:0000313" key="7">
    <source>
        <dbReference type="Proteomes" id="UP000757435"/>
    </source>
</evidence>